<evidence type="ECO:0000313" key="2">
    <source>
        <dbReference type="EnsemblPlants" id="Kaladp0278s0044.1.v1.1"/>
    </source>
</evidence>
<evidence type="ECO:0000259" key="1">
    <source>
        <dbReference type="Pfam" id="PF05899"/>
    </source>
</evidence>
<dbReference type="Proteomes" id="UP000594263">
    <property type="component" value="Unplaced"/>
</dbReference>
<dbReference type="AlphaFoldDB" id="A0A7N0VAB6"/>
<protein>
    <recommendedName>
        <fullName evidence="1">(S)-ureidoglycine aminohydrolase cupin domain-containing protein</fullName>
    </recommendedName>
</protein>
<dbReference type="InterPro" id="IPR011051">
    <property type="entry name" value="RmlC_Cupin_sf"/>
</dbReference>
<proteinExistence type="predicted"/>
<accession>A0A7N0VAB6</accession>
<keyword evidence="3" id="KW-1185">Reference proteome</keyword>
<dbReference type="InterPro" id="IPR008579">
    <property type="entry name" value="UGlyAH_Cupin_dom"/>
</dbReference>
<dbReference type="Gramene" id="Kaladp0278s0044.1.v1.1">
    <property type="protein sequence ID" value="Kaladp0278s0044.1.v1.1"/>
    <property type="gene ID" value="Kaladp0278s0044.v1.1"/>
</dbReference>
<dbReference type="PANTHER" id="PTHR33271">
    <property type="entry name" value="OS04G0445200 PROTEIN"/>
    <property type="match status" value="1"/>
</dbReference>
<dbReference type="Gene3D" id="2.60.120.10">
    <property type="entry name" value="Jelly Rolls"/>
    <property type="match status" value="1"/>
</dbReference>
<dbReference type="EnsemblPlants" id="Kaladp0278s0044.1.v1.1">
    <property type="protein sequence ID" value="Kaladp0278s0044.1.v1.1"/>
    <property type="gene ID" value="Kaladp0278s0044.v1.1"/>
</dbReference>
<dbReference type="SUPFAM" id="SSF51182">
    <property type="entry name" value="RmlC-like cupins"/>
    <property type="match status" value="1"/>
</dbReference>
<sequence length="130" mass="14278">MGGFVWKGFLVAAAAAVLVSVAPLFLTMSSTETEIFGVKIVRNPPQSKLTQLGVSSWRTWEGGPSKFPWTFTATETMYFLEGKVKVECDGHEGEFEIGAGDLVVFPKGMKVTWDITEAVKKHFSLDVTDK</sequence>
<dbReference type="OMA" id="ASWPKWE"/>
<evidence type="ECO:0000313" key="3">
    <source>
        <dbReference type="Proteomes" id="UP000594263"/>
    </source>
</evidence>
<dbReference type="CDD" id="cd02227">
    <property type="entry name" value="cupin_TM1112-like"/>
    <property type="match status" value="1"/>
</dbReference>
<dbReference type="Pfam" id="PF05899">
    <property type="entry name" value="Cupin_3"/>
    <property type="match status" value="1"/>
</dbReference>
<name>A0A7N0VAB6_KALFE</name>
<organism evidence="2 3">
    <name type="scientific">Kalanchoe fedtschenkoi</name>
    <name type="common">Lavender scallops</name>
    <name type="synonym">South American air plant</name>
    <dbReference type="NCBI Taxonomy" id="63787"/>
    <lineage>
        <taxon>Eukaryota</taxon>
        <taxon>Viridiplantae</taxon>
        <taxon>Streptophyta</taxon>
        <taxon>Embryophyta</taxon>
        <taxon>Tracheophyta</taxon>
        <taxon>Spermatophyta</taxon>
        <taxon>Magnoliopsida</taxon>
        <taxon>eudicotyledons</taxon>
        <taxon>Gunneridae</taxon>
        <taxon>Pentapetalae</taxon>
        <taxon>Saxifragales</taxon>
        <taxon>Crassulaceae</taxon>
        <taxon>Kalanchoe</taxon>
    </lineage>
</organism>
<dbReference type="PANTHER" id="PTHR33271:SF1">
    <property type="entry name" value="RMLC-LIKE JELLY ROLL PROTEIN-RELATED"/>
    <property type="match status" value="1"/>
</dbReference>
<reference evidence="2" key="1">
    <citation type="submission" date="2021-01" db="UniProtKB">
        <authorList>
            <consortium name="EnsemblPlants"/>
        </authorList>
    </citation>
    <scope>IDENTIFICATION</scope>
</reference>
<feature type="domain" description="(S)-ureidoglycine aminohydrolase cupin" evidence="1">
    <location>
        <begin position="50"/>
        <end position="123"/>
    </location>
</feature>
<dbReference type="InterPro" id="IPR014710">
    <property type="entry name" value="RmlC-like_jellyroll"/>
</dbReference>